<comment type="similarity">
    <text evidence="5">Belongs to the FNT transporter (TC 1.A.16) family.</text>
</comment>
<dbReference type="InterPro" id="IPR023271">
    <property type="entry name" value="Aquaporin-like"/>
</dbReference>
<dbReference type="GO" id="GO:0015499">
    <property type="term" value="F:formate transmembrane transporter activity"/>
    <property type="evidence" value="ECO:0007669"/>
    <property type="project" value="TreeGrafter"/>
</dbReference>
<dbReference type="AlphaFoldDB" id="A0A5R9J0C1"/>
<protein>
    <submittedName>
        <fullName evidence="7">Formate/nitrite transporter family protein</fullName>
    </submittedName>
</protein>
<dbReference type="OrthoDB" id="9786493at2"/>
<evidence type="ECO:0000256" key="6">
    <source>
        <dbReference type="SAM" id="Phobius"/>
    </source>
</evidence>
<dbReference type="InterPro" id="IPR000292">
    <property type="entry name" value="For/NO2_transpt"/>
</dbReference>
<keyword evidence="3 6" id="KW-1133">Transmembrane helix</keyword>
<dbReference type="Pfam" id="PF01226">
    <property type="entry name" value="Form_Nir_trans"/>
    <property type="match status" value="1"/>
</dbReference>
<dbReference type="PANTHER" id="PTHR30520:SF6">
    <property type="entry name" value="FORMATE_NITRATE FAMILY TRANSPORTER (EUROFUNG)"/>
    <property type="match status" value="1"/>
</dbReference>
<feature type="transmembrane region" description="Helical" evidence="6">
    <location>
        <begin position="214"/>
        <end position="234"/>
    </location>
</feature>
<dbReference type="Gene3D" id="1.20.1080.10">
    <property type="entry name" value="Glycerol uptake facilitator protein"/>
    <property type="match status" value="1"/>
</dbReference>
<dbReference type="RefSeq" id="WP_138327652.1">
    <property type="nucleotide sequence ID" value="NZ_VCDI01000009.1"/>
</dbReference>
<feature type="transmembrane region" description="Helical" evidence="6">
    <location>
        <begin position="100"/>
        <end position="125"/>
    </location>
</feature>
<evidence type="ECO:0000256" key="4">
    <source>
        <dbReference type="ARBA" id="ARBA00023136"/>
    </source>
</evidence>
<gene>
    <name evidence="7" type="ORF">FE263_19210</name>
</gene>
<evidence type="ECO:0000256" key="1">
    <source>
        <dbReference type="ARBA" id="ARBA00004141"/>
    </source>
</evidence>
<feature type="transmembrane region" description="Helical" evidence="6">
    <location>
        <begin position="57"/>
        <end position="79"/>
    </location>
</feature>
<proteinExistence type="inferred from homology"/>
<evidence type="ECO:0000313" key="8">
    <source>
        <dbReference type="Proteomes" id="UP000305654"/>
    </source>
</evidence>
<name>A0A5R9J0C1_9PROT</name>
<evidence type="ECO:0000256" key="2">
    <source>
        <dbReference type="ARBA" id="ARBA00022692"/>
    </source>
</evidence>
<accession>A0A5R9J0C1</accession>
<keyword evidence="2 6" id="KW-0812">Transmembrane</keyword>
<feature type="transmembrane region" description="Helical" evidence="6">
    <location>
        <begin position="240"/>
        <end position="259"/>
    </location>
</feature>
<keyword evidence="4 6" id="KW-0472">Membrane</keyword>
<organism evidence="7 8">
    <name type="scientific">Lichenicoccus roseus</name>
    <dbReference type="NCBI Taxonomy" id="2683649"/>
    <lineage>
        <taxon>Bacteria</taxon>
        <taxon>Pseudomonadati</taxon>
        <taxon>Pseudomonadota</taxon>
        <taxon>Alphaproteobacteria</taxon>
        <taxon>Acetobacterales</taxon>
        <taxon>Acetobacteraceae</taxon>
        <taxon>Lichenicoccus</taxon>
    </lineage>
</organism>
<dbReference type="GO" id="GO:0005886">
    <property type="term" value="C:plasma membrane"/>
    <property type="evidence" value="ECO:0007669"/>
    <property type="project" value="TreeGrafter"/>
</dbReference>
<evidence type="ECO:0000313" key="7">
    <source>
        <dbReference type="EMBL" id="TLU70982.1"/>
    </source>
</evidence>
<dbReference type="Proteomes" id="UP000305654">
    <property type="component" value="Unassembled WGS sequence"/>
</dbReference>
<feature type="transmembrane region" description="Helical" evidence="6">
    <location>
        <begin position="179"/>
        <end position="202"/>
    </location>
</feature>
<feature type="transmembrane region" description="Helical" evidence="6">
    <location>
        <begin position="29"/>
        <end position="51"/>
    </location>
</feature>
<dbReference type="EMBL" id="VCDI01000009">
    <property type="protein sequence ID" value="TLU70982.1"/>
    <property type="molecule type" value="Genomic_DNA"/>
</dbReference>
<keyword evidence="8" id="KW-1185">Reference proteome</keyword>
<sequence length="276" mass="28908">MADYVKPAQIVGNMVESGVVKAGLTPLDLLLRGALAGAYLGFVTSMAFLVAAQTGQFIAGALLFPAGFALIVILGLELLTGNFGIMPTALMAGRIGIGRVLSNWTLVFIGNLAGSLIYASLFWIATTECGHTSGGLIGDKLRALAVSKTTAYEAFGAAGMLTVFVKAILCNWMVSLGSVMGLASTSTTGKILGAWLPIFIFVEQGFEHSVVNMFAIPAGMMLGAKVSLYDWWVWNEIPVTLGNMLGAVLFTGVALYATYGRTRKSAVYASAQDVAA</sequence>
<dbReference type="PANTHER" id="PTHR30520">
    <property type="entry name" value="FORMATE TRANSPORTER-RELATED"/>
    <property type="match status" value="1"/>
</dbReference>
<evidence type="ECO:0000256" key="3">
    <source>
        <dbReference type="ARBA" id="ARBA00022989"/>
    </source>
</evidence>
<reference evidence="7 8" key="1">
    <citation type="submission" date="2019-05" db="EMBL/GenBank/DDBJ databases">
        <authorList>
            <person name="Pankratov T."/>
            <person name="Grouzdev D."/>
        </authorList>
    </citation>
    <scope>NUCLEOTIDE SEQUENCE [LARGE SCALE GENOMIC DNA]</scope>
    <source>
        <strain evidence="7 8">KEBCLARHB70R</strain>
    </source>
</reference>
<comment type="caution">
    <text evidence="7">The sequence shown here is derived from an EMBL/GenBank/DDBJ whole genome shotgun (WGS) entry which is preliminary data.</text>
</comment>
<comment type="subcellular location">
    <subcellularLocation>
        <location evidence="1">Membrane</location>
        <topology evidence="1">Multi-pass membrane protein</topology>
    </subcellularLocation>
</comment>
<evidence type="ECO:0000256" key="5">
    <source>
        <dbReference type="ARBA" id="ARBA00049660"/>
    </source>
</evidence>